<dbReference type="RefSeq" id="WP_268044225.1">
    <property type="nucleotide sequence ID" value="NZ_CP104064.1"/>
</dbReference>
<proteinExistence type="predicted"/>
<protein>
    <recommendedName>
        <fullName evidence="3">Transposase</fullName>
    </recommendedName>
</protein>
<name>A0ABY6Z264_9BACL</name>
<evidence type="ECO:0000313" key="1">
    <source>
        <dbReference type="EMBL" id="WAH36834.1"/>
    </source>
</evidence>
<evidence type="ECO:0008006" key="3">
    <source>
        <dbReference type="Google" id="ProtNLM"/>
    </source>
</evidence>
<accession>A0ABY6Z264</accession>
<dbReference type="Proteomes" id="UP001164803">
    <property type="component" value="Chromosome"/>
</dbReference>
<gene>
    <name evidence="1" type="ORF">NZD86_22135</name>
</gene>
<organism evidence="1 2">
    <name type="scientific">Alicyclobacillus dauci</name>
    <dbReference type="NCBI Taxonomy" id="1475485"/>
    <lineage>
        <taxon>Bacteria</taxon>
        <taxon>Bacillati</taxon>
        <taxon>Bacillota</taxon>
        <taxon>Bacilli</taxon>
        <taxon>Bacillales</taxon>
        <taxon>Alicyclobacillaceae</taxon>
        <taxon>Alicyclobacillus</taxon>
    </lineage>
</organism>
<keyword evidence="2" id="KW-1185">Reference proteome</keyword>
<evidence type="ECO:0000313" key="2">
    <source>
        <dbReference type="Proteomes" id="UP001164803"/>
    </source>
</evidence>
<reference evidence="1" key="1">
    <citation type="submission" date="2022-08" db="EMBL/GenBank/DDBJ databases">
        <title>Alicyclobacillus dauci DSM2870, complete genome.</title>
        <authorList>
            <person name="Wang Q."/>
            <person name="Cai R."/>
            <person name="Wang Z."/>
        </authorList>
    </citation>
    <scope>NUCLEOTIDE SEQUENCE</scope>
    <source>
        <strain evidence="1">DSM 28700</strain>
    </source>
</reference>
<sequence length="91" mass="10880">MDIPVRRQRVGIYVVRQRYNCKECGAVFFKPFESMDPKRMMAKRLIRYIESESIKRKYTDVAESVGLNEKTVRNIFSDYVLHLEQTIPRSF</sequence>
<dbReference type="EMBL" id="CP104064">
    <property type="protein sequence ID" value="WAH36834.1"/>
    <property type="molecule type" value="Genomic_DNA"/>
</dbReference>